<comment type="caution">
    <text evidence="2">The sequence shown here is derived from an EMBL/GenBank/DDBJ whole genome shotgun (WGS) entry which is preliminary data.</text>
</comment>
<dbReference type="EMBL" id="PQXN01000266">
    <property type="protein sequence ID" value="TGO47679.1"/>
    <property type="molecule type" value="Genomic_DNA"/>
</dbReference>
<reference evidence="2 3" key="1">
    <citation type="submission" date="2017-12" db="EMBL/GenBank/DDBJ databases">
        <title>Comparative genomics of Botrytis spp.</title>
        <authorList>
            <person name="Valero-Jimenez C.A."/>
            <person name="Tapia P."/>
            <person name="Veloso J."/>
            <person name="Silva-Moreno E."/>
            <person name="Staats M."/>
            <person name="Valdes J.H."/>
            <person name="Van Kan J.A.L."/>
        </authorList>
    </citation>
    <scope>NUCLEOTIDE SEQUENCE [LARGE SCALE GENOMIC DNA]</scope>
    <source>
        <strain evidence="2 3">MUCL11595</strain>
    </source>
</reference>
<evidence type="ECO:0000256" key="1">
    <source>
        <dbReference type="SAM" id="MobiDB-lite"/>
    </source>
</evidence>
<proteinExistence type="predicted"/>
<feature type="region of interest" description="Disordered" evidence="1">
    <location>
        <begin position="63"/>
        <end position="101"/>
    </location>
</feature>
<feature type="compositionally biased region" description="Polar residues" evidence="1">
    <location>
        <begin position="257"/>
        <end position="267"/>
    </location>
</feature>
<sequence length="348" mass="38939">MEGFTAINASSRKKESPIHTSFPAECFGTQSALDQQGLNHVIDLTTPSPPLLLRTSELNYSPISKPFEDTRTTSPTPNKTKDTVKTRIPLPNGPSWDVANPDQYAKRREEYSSFFSPTWRSSPGPSEQVSDHEATDEYINHQISKERHESHSSRDCYPDERKLQLIDAISGQPLTCKKIARRHTAAVKHDIMAKTLARRKEQFAALHLTDQARVIKSSANIALPPKKLIRSEFWATVMQAPADINIPSNNPPKRKSVTSIQDSTNSIPPQPRARKDFWAIAMQASENKPSSGKFVRNNSSGTTVRNPNSNSRKKRARNELLVAAVQNAAISTSSRKRARRDFWAVCSE</sequence>
<organism evidence="2 3">
    <name type="scientific">Botryotinia convoluta</name>
    <dbReference type="NCBI Taxonomy" id="54673"/>
    <lineage>
        <taxon>Eukaryota</taxon>
        <taxon>Fungi</taxon>
        <taxon>Dikarya</taxon>
        <taxon>Ascomycota</taxon>
        <taxon>Pezizomycotina</taxon>
        <taxon>Leotiomycetes</taxon>
        <taxon>Helotiales</taxon>
        <taxon>Sclerotiniaceae</taxon>
        <taxon>Botryotinia</taxon>
    </lineage>
</organism>
<feature type="region of interest" description="Disordered" evidence="1">
    <location>
        <begin position="245"/>
        <end position="271"/>
    </location>
</feature>
<gene>
    <name evidence="2" type="ORF">BCON_0267g00100</name>
</gene>
<evidence type="ECO:0000313" key="3">
    <source>
        <dbReference type="Proteomes" id="UP000297527"/>
    </source>
</evidence>
<feature type="compositionally biased region" description="Polar residues" evidence="1">
    <location>
        <begin position="288"/>
        <end position="310"/>
    </location>
</feature>
<evidence type="ECO:0000313" key="2">
    <source>
        <dbReference type="EMBL" id="TGO47679.1"/>
    </source>
</evidence>
<dbReference type="OrthoDB" id="3526636at2759"/>
<accession>A0A4Z1HF84</accession>
<protein>
    <submittedName>
        <fullName evidence="2">Uncharacterized protein</fullName>
    </submittedName>
</protein>
<keyword evidence="3" id="KW-1185">Reference proteome</keyword>
<name>A0A4Z1HF84_9HELO</name>
<dbReference type="Proteomes" id="UP000297527">
    <property type="component" value="Unassembled WGS sequence"/>
</dbReference>
<dbReference type="AlphaFoldDB" id="A0A4Z1HF84"/>
<feature type="region of interest" description="Disordered" evidence="1">
    <location>
        <begin position="288"/>
        <end position="315"/>
    </location>
</feature>